<proteinExistence type="predicted"/>
<dbReference type="Proteomes" id="UP000799421">
    <property type="component" value="Unassembled WGS sequence"/>
</dbReference>
<feature type="compositionally biased region" description="Basic and acidic residues" evidence="1">
    <location>
        <begin position="1"/>
        <end position="14"/>
    </location>
</feature>
<evidence type="ECO:0000313" key="3">
    <source>
        <dbReference type="Proteomes" id="UP000799421"/>
    </source>
</evidence>
<organism evidence="2 3">
    <name type="scientific">Piedraia hortae CBS 480.64</name>
    <dbReference type="NCBI Taxonomy" id="1314780"/>
    <lineage>
        <taxon>Eukaryota</taxon>
        <taxon>Fungi</taxon>
        <taxon>Dikarya</taxon>
        <taxon>Ascomycota</taxon>
        <taxon>Pezizomycotina</taxon>
        <taxon>Dothideomycetes</taxon>
        <taxon>Dothideomycetidae</taxon>
        <taxon>Capnodiales</taxon>
        <taxon>Piedraiaceae</taxon>
        <taxon>Piedraia</taxon>
    </lineage>
</organism>
<dbReference type="AlphaFoldDB" id="A0A6A7C7I9"/>
<evidence type="ECO:0000256" key="1">
    <source>
        <dbReference type="SAM" id="MobiDB-lite"/>
    </source>
</evidence>
<feature type="region of interest" description="Disordered" evidence="1">
    <location>
        <begin position="1"/>
        <end position="128"/>
    </location>
</feature>
<name>A0A6A7C7I9_9PEZI</name>
<sequence>MSHGEATKIPRGEDPANPEIAGSAFQRTVKTEKDAQTRSPKNKTAARVKNAPGASAKQPTIKPQVKPPHNEGNGAFKKPKPADDEAKKAAKRLASVRYREKKKLAKKGQQARVPAPSAEQSNGECVEQREQVKAPWLTEEELDVIRSNESIWVAQTNDLVTRDAEGGEWKWMSQGRWRQWSRVEET</sequence>
<protein>
    <submittedName>
        <fullName evidence="2">Uncharacterized protein</fullName>
    </submittedName>
</protein>
<accession>A0A6A7C7I9</accession>
<keyword evidence="3" id="KW-1185">Reference proteome</keyword>
<evidence type="ECO:0000313" key="2">
    <source>
        <dbReference type="EMBL" id="KAF2862628.1"/>
    </source>
</evidence>
<gene>
    <name evidence="2" type="ORF">K470DRAFT_291575</name>
</gene>
<dbReference type="EMBL" id="MU005965">
    <property type="protein sequence ID" value="KAF2862628.1"/>
    <property type="molecule type" value="Genomic_DNA"/>
</dbReference>
<reference evidence="2" key="1">
    <citation type="journal article" date="2020" name="Stud. Mycol.">
        <title>101 Dothideomycetes genomes: a test case for predicting lifestyles and emergence of pathogens.</title>
        <authorList>
            <person name="Haridas S."/>
            <person name="Albert R."/>
            <person name="Binder M."/>
            <person name="Bloem J."/>
            <person name="Labutti K."/>
            <person name="Salamov A."/>
            <person name="Andreopoulos B."/>
            <person name="Baker S."/>
            <person name="Barry K."/>
            <person name="Bills G."/>
            <person name="Bluhm B."/>
            <person name="Cannon C."/>
            <person name="Castanera R."/>
            <person name="Culley D."/>
            <person name="Daum C."/>
            <person name="Ezra D."/>
            <person name="Gonzalez J."/>
            <person name="Henrissat B."/>
            <person name="Kuo A."/>
            <person name="Liang C."/>
            <person name="Lipzen A."/>
            <person name="Lutzoni F."/>
            <person name="Magnuson J."/>
            <person name="Mondo S."/>
            <person name="Nolan M."/>
            <person name="Ohm R."/>
            <person name="Pangilinan J."/>
            <person name="Park H.-J."/>
            <person name="Ramirez L."/>
            <person name="Alfaro M."/>
            <person name="Sun H."/>
            <person name="Tritt A."/>
            <person name="Yoshinaga Y."/>
            <person name="Zwiers L.-H."/>
            <person name="Turgeon B."/>
            <person name="Goodwin S."/>
            <person name="Spatafora J."/>
            <person name="Crous P."/>
            <person name="Grigoriev I."/>
        </authorList>
    </citation>
    <scope>NUCLEOTIDE SEQUENCE</scope>
    <source>
        <strain evidence="2">CBS 480.64</strain>
    </source>
</reference>